<evidence type="ECO:0000313" key="1">
    <source>
        <dbReference type="EMBL" id="MDN3297183.1"/>
    </source>
</evidence>
<organism evidence="1 2">
    <name type="scientific">Streptomyces ficellus</name>
    <dbReference type="NCBI Taxonomy" id="1977088"/>
    <lineage>
        <taxon>Bacteria</taxon>
        <taxon>Bacillati</taxon>
        <taxon>Actinomycetota</taxon>
        <taxon>Actinomycetes</taxon>
        <taxon>Kitasatosporales</taxon>
        <taxon>Streptomycetaceae</taxon>
        <taxon>Streptomyces</taxon>
    </lineage>
</organism>
<dbReference type="RefSeq" id="WP_290114539.1">
    <property type="nucleotide sequence ID" value="NZ_JAUEPL010000046.1"/>
</dbReference>
<dbReference type="EMBL" id="JAUEPL010000046">
    <property type="protein sequence ID" value="MDN3297183.1"/>
    <property type="molecule type" value="Genomic_DNA"/>
</dbReference>
<comment type="caution">
    <text evidence="1">The sequence shown here is derived from an EMBL/GenBank/DDBJ whole genome shotgun (WGS) entry which is preliminary data.</text>
</comment>
<proteinExistence type="predicted"/>
<gene>
    <name evidence="1" type="ORF">QWM81_24690</name>
</gene>
<keyword evidence="2" id="KW-1185">Reference proteome</keyword>
<accession>A0ABT7ZCE9</accession>
<reference evidence="1" key="1">
    <citation type="submission" date="2023-06" db="EMBL/GenBank/DDBJ databases">
        <title>WGS-Sequencing of Streptomyces ficellus isolate 21 collected from sand in Gara Djebilet Iron Mine in Algeria.</title>
        <authorList>
            <person name="Zegers G.P."/>
            <person name="Gomez A."/>
            <person name="Gueddou A."/>
            <person name="Zahara A.F."/>
            <person name="Worth M."/>
            <person name="Sevigny J.L."/>
            <person name="Tisa L."/>
        </authorList>
    </citation>
    <scope>NUCLEOTIDE SEQUENCE</scope>
    <source>
        <strain evidence="1">AS11</strain>
    </source>
</reference>
<evidence type="ECO:0008006" key="3">
    <source>
        <dbReference type="Google" id="ProtNLM"/>
    </source>
</evidence>
<dbReference type="Proteomes" id="UP001174050">
    <property type="component" value="Unassembled WGS sequence"/>
</dbReference>
<sequence length="44" mass="4317">MGEDGDASVELPGGQARYAGEVKVVARPTSAVVMPSGRGAGTGK</sequence>
<evidence type="ECO:0000313" key="2">
    <source>
        <dbReference type="Proteomes" id="UP001174050"/>
    </source>
</evidence>
<protein>
    <recommendedName>
        <fullName evidence="3">AIM24 family protein</fullName>
    </recommendedName>
</protein>
<name>A0ABT7ZCE9_9ACTN</name>